<dbReference type="Gene3D" id="2.40.170.20">
    <property type="entry name" value="TonB-dependent receptor, beta-barrel domain"/>
    <property type="match status" value="1"/>
</dbReference>
<feature type="signal peptide" evidence="13">
    <location>
        <begin position="1"/>
        <end position="26"/>
    </location>
</feature>
<dbReference type="AlphaFoldDB" id="A0A1B3ZBJ5"/>
<feature type="chain" id="PRO_5008556265" evidence="13">
    <location>
        <begin position="27"/>
        <end position="769"/>
    </location>
</feature>
<evidence type="ECO:0000313" key="16">
    <source>
        <dbReference type="EMBL" id="AOH84767.1"/>
    </source>
</evidence>
<evidence type="ECO:0000259" key="14">
    <source>
        <dbReference type="Pfam" id="PF00593"/>
    </source>
</evidence>
<evidence type="ECO:0000259" key="15">
    <source>
        <dbReference type="Pfam" id="PF07715"/>
    </source>
</evidence>
<dbReference type="InterPro" id="IPR036942">
    <property type="entry name" value="Beta-barrel_TonB_sf"/>
</dbReference>
<evidence type="ECO:0000256" key="9">
    <source>
        <dbReference type="ARBA" id="ARBA00023136"/>
    </source>
</evidence>
<proteinExistence type="inferred from homology"/>
<comment type="subcellular location">
    <subcellularLocation>
        <location evidence="1 11">Cell outer membrane</location>
        <topology evidence="1 11">Multi-pass membrane protein</topology>
    </subcellularLocation>
</comment>
<evidence type="ECO:0000256" key="6">
    <source>
        <dbReference type="ARBA" id="ARBA00023004"/>
    </source>
</evidence>
<keyword evidence="8 12" id="KW-0798">TonB box</keyword>
<keyword evidence="13" id="KW-0732">Signal</keyword>
<evidence type="ECO:0000313" key="17">
    <source>
        <dbReference type="Proteomes" id="UP000094256"/>
    </source>
</evidence>
<feature type="domain" description="TonB-dependent receptor-like beta-barrel" evidence="14">
    <location>
        <begin position="325"/>
        <end position="731"/>
    </location>
</feature>
<dbReference type="Proteomes" id="UP000094256">
    <property type="component" value="Chromosome"/>
</dbReference>
<accession>A0A1B3ZBJ5</accession>
<evidence type="ECO:0000256" key="5">
    <source>
        <dbReference type="ARBA" id="ARBA00022692"/>
    </source>
</evidence>
<comment type="similarity">
    <text evidence="11 12">Belongs to the TonB-dependent receptor family.</text>
</comment>
<keyword evidence="9 11" id="KW-0472">Membrane</keyword>
<dbReference type="InterPro" id="IPR039426">
    <property type="entry name" value="TonB-dep_rcpt-like"/>
</dbReference>
<dbReference type="GO" id="GO:0009279">
    <property type="term" value="C:cell outer membrane"/>
    <property type="evidence" value="ECO:0007669"/>
    <property type="project" value="UniProtKB-SubCell"/>
</dbReference>
<evidence type="ECO:0000256" key="1">
    <source>
        <dbReference type="ARBA" id="ARBA00004571"/>
    </source>
</evidence>
<evidence type="ECO:0000256" key="10">
    <source>
        <dbReference type="ARBA" id="ARBA00023237"/>
    </source>
</evidence>
<dbReference type="PANTHER" id="PTHR32552:SF81">
    <property type="entry name" value="TONB-DEPENDENT OUTER MEMBRANE RECEPTOR"/>
    <property type="match status" value="1"/>
</dbReference>
<keyword evidence="6" id="KW-0408">Iron</keyword>
<name>A0A1B3ZBJ5_9SPHN</name>
<dbReference type="PROSITE" id="PS52016">
    <property type="entry name" value="TONB_DEPENDENT_REC_3"/>
    <property type="match status" value="1"/>
</dbReference>
<dbReference type="STRING" id="1560345.AWL63_13120"/>
<dbReference type="PANTHER" id="PTHR32552">
    <property type="entry name" value="FERRICHROME IRON RECEPTOR-RELATED"/>
    <property type="match status" value="1"/>
</dbReference>
<reference evidence="16 17" key="1">
    <citation type="submission" date="2016-01" db="EMBL/GenBank/DDBJ databases">
        <title>Complete genome and mega plasmid sequence of Sphingomonas panacis DCY99 elicits systemic resistance in rice to Xanthomonas oryzae.</title>
        <authorList>
            <person name="Kim Y.J."/>
            <person name="Yang D.C."/>
            <person name="Sing P."/>
        </authorList>
    </citation>
    <scope>NUCLEOTIDE SEQUENCE [LARGE SCALE GENOMIC DNA]</scope>
    <source>
        <strain evidence="16 17">DCY99</strain>
    </source>
</reference>
<keyword evidence="4" id="KW-0410">Iron transport</keyword>
<keyword evidence="16" id="KW-0675">Receptor</keyword>
<dbReference type="GO" id="GO:0006826">
    <property type="term" value="P:iron ion transport"/>
    <property type="evidence" value="ECO:0007669"/>
    <property type="project" value="UniProtKB-KW"/>
</dbReference>
<sequence>MVHMRYNSIRVLMAGASLLASSAAMAQQAPATAPGDDTIPDIIVTAQNRAESVQDVPIAISVISGDTLKAQGVTDFTSVAKVSPALQVTSDTTNTRVSVRGIGTLSNNEAQDQSVAVNIDGEYINRPTILNAAIFDLERVEVLRGPQGTLYGRNSTAGAVNFITRKPGDEFRVNGSVSYGNYNAVIAEGGVDVPLGDVGAFRVAGTYSYHDGYVYSPNTPISLPQFKADDGGHRSGNDNTWGVRGSLRLEPLAGLEINASVEHDEMHIIPAVQAYQDLNAAGGCSASGFVEVGPITPGVQCIPQNTNFLSKVDRGNYNMPLTGVGKFDQISTAVRGRIAYNFGPATLTYTGGYRETSNTGFNSLSPAYAFSNFGASVKTQSHELRLNGEEGRFKWQFGGFFFKELLDTNGGLYSPFIGPKGSYITYPVHPTDTQSWSAFGQAEYGLTDQITAVGGLRYTKDRRSANFSNYGFSFNSGYVDLTKTSAVPTPVPLYYSGDKITWLGGLNYKPNNDTLIYAKVSTGYKAGGFDATGANFRPENNTAYEGGLKLNYGPGHHNIFNISGFYYDYKDLQNDVLLNNVTGAQTLNSGAATIYGVEAESTIRLSPRDTFTASFNYLHARYDNFIASYVVLDSANPNLTSLSTAENPNLKGNRLPQAPTFVIGVGYDHVFDLGSSGKLTARAYSRFKSDYYLDFYNYRDSQQKAYTQTDLSLEYRPENGKFGVQVFARNLENIRPLVYASYVAAGTDDIINWQFSAPRTYGARVSIDF</sequence>
<evidence type="ECO:0000256" key="13">
    <source>
        <dbReference type="SAM" id="SignalP"/>
    </source>
</evidence>
<dbReference type="KEGG" id="span:AWL63_13120"/>
<dbReference type="SUPFAM" id="SSF56935">
    <property type="entry name" value="Porins"/>
    <property type="match status" value="1"/>
</dbReference>
<protein>
    <submittedName>
        <fullName evidence="16">TonB-dependent receptor</fullName>
    </submittedName>
</protein>
<keyword evidence="2 11" id="KW-0813">Transport</keyword>
<dbReference type="EMBL" id="CP014168">
    <property type="protein sequence ID" value="AOH84767.1"/>
    <property type="molecule type" value="Genomic_DNA"/>
</dbReference>
<gene>
    <name evidence="16" type="ORF">AWL63_13120</name>
</gene>
<evidence type="ECO:0000256" key="7">
    <source>
        <dbReference type="ARBA" id="ARBA00023065"/>
    </source>
</evidence>
<feature type="domain" description="TonB-dependent receptor plug" evidence="15">
    <location>
        <begin position="53"/>
        <end position="159"/>
    </location>
</feature>
<dbReference type="InterPro" id="IPR012910">
    <property type="entry name" value="Plug_dom"/>
</dbReference>
<keyword evidence="17" id="KW-1185">Reference proteome</keyword>
<dbReference type="Pfam" id="PF00593">
    <property type="entry name" value="TonB_dep_Rec_b-barrel"/>
    <property type="match status" value="1"/>
</dbReference>
<dbReference type="InterPro" id="IPR000531">
    <property type="entry name" value="Beta-barrel_TonB"/>
</dbReference>
<evidence type="ECO:0000256" key="12">
    <source>
        <dbReference type="RuleBase" id="RU003357"/>
    </source>
</evidence>
<evidence type="ECO:0000256" key="11">
    <source>
        <dbReference type="PROSITE-ProRule" id="PRU01360"/>
    </source>
</evidence>
<evidence type="ECO:0000256" key="3">
    <source>
        <dbReference type="ARBA" id="ARBA00022452"/>
    </source>
</evidence>
<keyword evidence="10 11" id="KW-0998">Cell outer membrane</keyword>
<keyword evidence="7" id="KW-0406">Ion transport</keyword>
<keyword evidence="3 11" id="KW-1134">Transmembrane beta strand</keyword>
<evidence type="ECO:0000256" key="8">
    <source>
        <dbReference type="ARBA" id="ARBA00023077"/>
    </source>
</evidence>
<keyword evidence="5 11" id="KW-0812">Transmembrane</keyword>
<dbReference type="Pfam" id="PF07715">
    <property type="entry name" value="Plug"/>
    <property type="match status" value="1"/>
</dbReference>
<evidence type="ECO:0000256" key="4">
    <source>
        <dbReference type="ARBA" id="ARBA00022496"/>
    </source>
</evidence>
<organism evidence="16 17">
    <name type="scientific">Sphingomonas panacis</name>
    <dbReference type="NCBI Taxonomy" id="1560345"/>
    <lineage>
        <taxon>Bacteria</taxon>
        <taxon>Pseudomonadati</taxon>
        <taxon>Pseudomonadota</taxon>
        <taxon>Alphaproteobacteria</taxon>
        <taxon>Sphingomonadales</taxon>
        <taxon>Sphingomonadaceae</taxon>
        <taxon>Sphingomonas</taxon>
    </lineage>
</organism>
<evidence type="ECO:0000256" key="2">
    <source>
        <dbReference type="ARBA" id="ARBA00022448"/>
    </source>
</evidence>